<protein>
    <recommendedName>
        <fullName evidence="4">Glucans biosynthesis glucosyltransferase H</fullName>
    </recommendedName>
</protein>
<evidence type="ECO:0000256" key="4">
    <source>
        <dbReference type="ARBA" id="ARBA00020585"/>
    </source>
</evidence>
<dbReference type="InterPro" id="IPR050321">
    <property type="entry name" value="Glycosyltr_2/OpgH_subfam"/>
</dbReference>
<keyword evidence="11 12" id="KW-0472">Membrane</keyword>
<evidence type="ECO:0000259" key="13">
    <source>
        <dbReference type="Pfam" id="PF13632"/>
    </source>
</evidence>
<dbReference type="EMBL" id="JACHFD010000012">
    <property type="protein sequence ID" value="MBB5352381.1"/>
    <property type="molecule type" value="Genomic_DNA"/>
</dbReference>
<evidence type="ECO:0000256" key="11">
    <source>
        <dbReference type="ARBA" id="ARBA00023136"/>
    </source>
</evidence>
<evidence type="ECO:0000256" key="10">
    <source>
        <dbReference type="ARBA" id="ARBA00022989"/>
    </source>
</evidence>
<dbReference type="RefSeq" id="WP_184019375.1">
    <property type="nucleotide sequence ID" value="NZ_JACHFD010000012.1"/>
</dbReference>
<dbReference type="AlphaFoldDB" id="A0A840VI27"/>
<comment type="subcellular location">
    <subcellularLocation>
        <location evidence="1">Cell inner membrane</location>
        <topology evidence="1">Multi-pass membrane protein</topology>
    </subcellularLocation>
</comment>
<dbReference type="GO" id="GO:0016758">
    <property type="term" value="F:hexosyltransferase activity"/>
    <property type="evidence" value="ECO:0007669"/>
    <property type="project" value="TreeGrafter"/>
</dbReference>
<evidence type="ECO:0000256" key="6">
    <source>
        <dbReference type="ARBA" id="ARBA00022519"/>
    </source>
</evidence>
<keyword evidence="15" id="KW-1185">Reference proteome</keyword>
<dbReference type="PANTHER" id="PTHR43867">
    <property type="entry name" value="CELLULOSE SYNTHASE CATALYTIC SUBUNIT A [UDP-FORMING]"/>
    <property type="match status" value="1"/>
</dbReference>
<evidence type="ECO:0000256" key="9">
    <source>
        <dbReference type="ARBA" id="ARBA00022692"/>
    </source>
</evidence>
<comment type="pathway">
    <text evidence="2">Glycan metabolism; osmoregulated periplasmic glucan (OPG) biosynthesis.</text>
</comment>
<organism evidence="14 15">
    <name type="scientific">Haloferula luteola</name>
    <dbReference type="NCBI Taxonomy" id="595692"/>
    <lineage>
        <taxon>Bacteria</taxon>
        <taxon>Pseudomonadati</taxon>
        <taxon>Verrucomicrobiota</taxon>
        <taxon>Verrucomicrobiia</taxon>
        <taxon>Verrucomicrobiales</taxon>
        <taxon>Verrucomicrobiaceae</taxon>
        <taxon>Haloferula</taxon>
    </lineage>
</organism>
<feature type="transmembrane region" description="Helical" evidence="12">
    <location>
        <begin position="492"/>
        <end position="525"/>
    </location>
</feature>
<gene>
    <name evidence="14" type="ORF">HNR46_002626</name>
</gene>
<dbReference type="Gene3D" id="3.90.550.10">
    <property type="entry name" value="Spore Coat Polysaccharide Biosynthesis Protein SpsA, Chain A"/>
    <property type="match status" value="1"/>
</dbReference>
<keyword evidence="8 14" id="KW-0808">Transferase</keyword>
<dbReference type="NCBIfam" id="NF003958">
    <property type="entry name" value="PRK05454.2-1"/>
    <property type="match status" value="1"/>
</dbReference>
<sequence>MSRITTSSDRAGLFFGLVLVLASTGALLFARVLSEDGWTVAEGMLFVVFLILFSYLAFGFAHAIVGACLRWTMRRRASAAEIPEVAGEGKVAIVMPIYNEPVERVFQGLKATFRSVLDGEEGRHFDLHILSDSNRSGAWLAEERAWLEWVRSEGLEGRVFYRHRVKNHGKKAGNVADFCRERGGAYDFMVVLDADSIMTGPTLWELRRRMLAAPRVALLQTMPRLVGARSLYARLQQFANRLYGPLFMDGLSYWQGSGGNFWGHNAILRIAPFVRECALPELPGPRPFGGPILSHDFVEASLLVAAGWEVRLAPDLEGTYEEGPQSLLDAATRDRRWCQGNMQHALLLGARGLRWRSKVHFINGILGYAASPLWLLLVVLGFPILASEGSAGASSAAKLLLLTALLLFVPKLLCVVDLLFDRSRREGFGGMGKAALGAVLETAFSALFAPINMAFHSRFVVWNLLGKSVGWEAQNRGADGTPLRAAWQAHRWQVVMGALLLGLAWFLGGASALVLASPVIGGLLAGPWVSSWTSRPVQGLRSLLVTPEELDPPQELRQVLEAPMKASPASDDIELLLADPYWNAAHLALLGDDPGRDTQSVEPYLLGAGPAGLTEEERMTLIANPDAVGRLHLELWNRWPDRLSPSWQRVLEGLVSGAEKRVV</sequence>
<evidence type="ECO:0000256" key="7">
    <source>
        <dbReference type="ARBA" id="ARBA00022676"/>
    </source>
</evidence>
<comment type="caution">
    <text evidence="14">The sequence shown here is derived from an EMBL/GenBank/DDBJ whole genome shotgun (WGS) entry which is preliminary data.</text>
</comment>
<evidence type="ECO:0000313" key="15">
    <source>
        <dbReference type="Proteomes" id="UP000557717"/>
    </source>
</evidence>
<dbReference type="PANTHER" id="PTHR43867:SF5">
    <property type="entry name" value="GLUCANS BIOSYNTHESIS GLUCOSYLTRANSFERASE H"/>
    <property type="match status" value="1"/>
</dbReference>
<keyword evidence="5" id="KW-1003">Cell membrane</keyword>
<dbReference type="CDD" id="cd04191">
    <property type="entry name" value="Glucan_BSP_MdoH"/>
    <property type="match status" value="1"/>
</dbReference>
<evidence type="ECO:0000256" key="2">
    <source>
        <dbReference type="ARBA" id="ARBA00005001"/>
    </source>
</evidence>
<dbReference type="Pfam" id="PF13632">
    <property type="entry name" value="Glyco_trans_2_3"/>
    <property type="match status" value="1"/>
</dbReference>
<evidence type="ECO:0000256" key="1">
    <source>
        <dbReference type="ARBA" id="ARBA00004429"/>
    </source>
</evidence>
<evidence type="ECO:0000256" key="12">
    <source>
        <dbReference type="SAM" id="Phobius"/>
    </source>
</evidence>
<keyword evidence="7 14" id="KW-0328">Glycosyltransferase</keyword>
<feature type="transmembrane region" description="Helical" evidence="12">
    <location>
        <begin position="361"/>
        <end position="387"/>
    </location>
</feature>
<dbReference type="NCBIfam" id="NF003962">
    <property type="entry name" value="PRK05454.2-5"/>
    <property type="match status" value="1"/>
</dbReference>
<evidence type="ECO:0000256" key="8">
    <source>
        <dbReference type="ARBA" id="ARBA00022679"/>
    </source>
</evidence>
<evidence type="ECO:0000313" key="14">
    <source>
        <dbReference type="EMBL" id="MBB5352381.1"/>
    </source>
</evidence>
<keyword evidence="9 12" id="KW-0812">Transmembrane</keyword>
<dbReference type="Proteomes" id="UP000557717">
    <property type="component" value="Unassembled WGS sequence"/>
</dbReference>
<dbReference type="SUPFAM" id="SSF53448">
    <property type="entry name" value="Nucleotide-diphospho-sugar transferases"/>
    <property type="match status" value="1"/>
</dbReference>
<feature type="transmembrane region" description="Helical" evidence="12">
    <location>
        <begin position="44"/>
        <end position="69"/>
    </location>
</feature>
<comment type="similarity">
    <text evidence="3">Belongs to the glycosyltransferase 2 family. OpgH subfamily.</text>
</comment>
<feature type="transmembrane region" description="Helical" evidence="12">
    <location>
        <begin position="399"/>
        <end position="420"/>
    </location>
</feature>
<name>A0A840VI27_9BACT</name>
<reference evidence="14 15" key="1">
    <citation type="submission" date="2020-08" db="EMBL/GenBank/DDBJ databases">
        <title>Genomic Encyclopedia of Type Strains, Phase IV (KMG-IV): sequencing the most valuable type-strain genomes for metagenomic binning, comparative biology and taxonomic classification.</title>
        <authorList>
            <person name="Goeker M."/>
        </authorList>
    </citation>
    <scope>NUCLEOTIDE SEQUENCE [LARGE SCALE GENOMIC DNA]</scope>
    <source>
        <strain evidence="14 15">YC6886</strain>
    </source>
</reference>
<keyword evidence="6" id="KW-0997">Cell inner membrane</keyword>
<evidence type="ECO:0000256" key="5">
    <source>
        <dbReference type="ARBA" id="ARBA00022475"/>
    </source>
</evidence>
<feature type="domain" description="Glycosyltransferase 2-like" evidence="13">
    <location>
        <begin position="190"/>
        <end position="379"/>
    </location>
</feature>
<dbReference type="GO" id="GO:0005886">
    <property type="term" value="C:plasma membrane"/>
    <property type="evidence" value="ECO:0007669"/>
    <property type="project" value="UniProtKB-SubCell"/>
</dbReference>
<proteinExistence type="inferred from homology"/>
<accession>A0A840VI27</accession>
<dbReference type="InterPro" id="IPR001173">
    <property type="entry name" value="Glyco_trans_2-like"/>
</dbReference>
<dbReference type="InterPro" id="IPR029044">
    <property type="entry name" value="Nucleotide-diphossugar_trans"/>
</dbReference>
<keyword evidence="10 12" id="KW-1133">Transmembrane helix</keyword>
<evidence type="ECO:0000256" key="3">
    <source>
        <dbReference type="ARBA" id="ARBA00009337"/>
    </source>
</evidence>